<dbReference type="Proteomes" id="UP001056535">
    <property type="component" value="Chromosome"/>
</dbReference>
<dbReference type="Gene3D" id="3.40.50.10170">
    <property type="match status" value="1"/>
</dbReference>
<evidence type="ECO:0000313" key="2">
    <source>
        <dbReference type="EMBL" id="USQ77272.1"/>
    </source>
</evidence>
<keyword evidence="3" id="KW-1185">Reference proteome</keyword>
<proteinExistence type="predicted"/>
<dbReference type="InterPro" id="IPR043168">
    <property type="entry name" value="DegV_C"/>
</dbReference>
<dbReference type="InterPro" id="IPR050270">
    <property type="entry name" value="DegV_domain_contain"/>
</dbReference>
<dbReference type="PANTHER" id="PTHR33434">
    <property type="entry name" value="DEGV DOMAIN-CONTAINING PROTEIN DR_1986-RELATED"/>
    <property type="match status" value="1"/>
</dbReference>
<dbReference type="NCBIfam" id="TIGR00762">
    <property type="entry name" value="DegV"/>
    <property type="match status" value="1"/>
</dbReference>
<gene>
    <name evidence="2" type="ORF">NF557_04985</name>
</gene>
<sequence length="288" mass="29741">MPTAVLTDSTACLPPELAEQAGVHVIPLHVTVGRQTLSEGVDISTSEVAELLRAGKEKVGTSRPAPGEFVEVYRALVQETGCDSIVSLHLSAAISGTVEAAQLAAAAVRDEVQVEVVDSRVLGMAMGYAAWSAADAAASGADLAGAAEVARARCAASATYFYVDSLEHLRRGGRVGAVQALLGSALAIKPLLTLAEGEVQLEERVRTRAKALARLETKCLEAATAVSSERGVDVAVHHLGWREQAEGVTDSLREALPADCRVDLVELGAVAGVHTGPGTLAVAVAPRV</sequence>
<evidence type="ECO:0000256" key="1">
    <source>
        <dbReference type="ARBA" id="ARBA00023121"/>
    </source>
</evidence>
<dbReference type="Pfam" id="PF02645">
    <property type="entry name" value="DegV"/>
    <property type="match status" value="1"/>
</dbReference>
<dbReference type="PANTHER" id="PTHR33434:SF2">
    <property type="entry name" value="FATTY ACID-BINDING PROTEIN TM_1468"/>
    <property type="match status" value="1"/>
</dbReference>
<dbReference type="RefSeq" id="WP_252622231.1">
    <property type="nucleotide sequence ID" value="NZ_CP099490.1"/>
</dbReference>
<dbReference type="EMBL" id="CP099490">
    <property type="protein sequence ID" value="USQ77272.1"/>
    <property type="molecule type" value="Genomic_DNA"/>
</dbReference>
<dbReference type="InterPro" id="IPR003797">
    <property type="entry name" value="DegV"/>
</dbReference>
<evidence type="ECO:0000313" key="3">
    <source>
        <dbReference type="Proteomes" id="UP001056535"/>
    </source>
</evidence>
<name>A0ABY4YKG2_9MICO</name>
<protein>
    <submittedName>
        <fullName evidence="2">DegV family protein</fullName>
    </submittedName>
</protein>
<dbReference type="Gene3D" id="3.30.1180.10">
    <property type="match status" value="1"/>
</dbReference>
<keyword evidence="1" id="KW-0446">Lipid-binding</keyword>
<accession>A0ABY4YKG2</accession>
<dbReference type="SUPFAM" id="SSF82549">
    <property type="entry name" value="DAK1/DegV-like"/>
    <property type="match status" value="1"/>
</dbReference>
<reference evidence="2" key="1">
    <citation type="submission" date="2022-06" db="EMBL/GenBank/DDBJ databases">
        <title>Ornithinimicrobium JY.X270.</title>
        <authorList>
            <person name="Huang Y."/>
        </authorList>
    </citation>
    <scope>NUCLEOTIDE SEQUENCE</scope>
    <source>
        <strain evidence="2">JY.X270</strain>
    </source>
</reference>
<organism evidence="2 3">
    <name type="scientific">Ornithinimicrobium cryptoxanthini</name>
    <dbReference type="NCBI Taxonomy" id="2934161"/>
    <lineage>
        <taxon>Bacteria</taxon>
        <taxon>Bacillati</taxon>
        <taxon>Actinomycetota</taxon>
        <taxon>Actinomycetes</taxon>
        <taxon>Micrococcales</taxon>
        <taxon>Ornithinimicrobiaceae</taxon>
        <taxon>Ornithinimicrobium</taxon>
    </lineage>
</organism>
<dbReference type="PROSITE" id="PS51482">
    <property type="entry name" value="DEGV"/>
    <property type="match status" value="1"/>
</dbReference>